<feature type="coiled-coil region" evidence="8">
    <location>
        <begin position="881"/>
        <end position="929"/>
    </location>
</feature>
<feature type="region of interest" description="Disordered" evidence="9">
    <location>
        <begin position="74"/>
        <end position="95"/>
    </location>
</feature>
<sequence length="1981" mass="230808">MDWKYILSLNPDDLNDDEKDELYSTITWFDCDNANLDNDKYKAFIRACQEILKYKGEQVETLLHELEEMAVKQAEEEAKRQESEADLRSSKSRKSSSIEYENLEQKYAETKAKLKKINKINEKQVTEIDKLNNKVKLLEQENKRLRNELQSRPQDGIDTESDTSETIKDKQKELAETLHNKNRQISSLLRDIEDVEKENAILRDNVVKLKEELSVATREIESTTELLKNKQSTITRNEETIEQLTEQLESTKTELESIRNERTIDQQQSNQTITDLTNKLAQLQQELNTKQEQLLEQATASHEPSVSTQPKEPKDQPDAARTGDKVHSRLAALQMALNDRDGQLAEVRGQLRLAAGDMDEAAEMMAELKALRRRDEERARELDEEAAESRRQASRSHERCRKLQDDLAFVEDSLRIKNDELKEILNKMRDNGQTDLAVNLNKIDELKTDNRLKEKRIIDLVKTANKLQDQCDLLAKENFSLRASLGISEEESVDTSTYNAKYKRLKKEIEHLKHKLSNKEETILQLKTDIHNRRKDEHTDTARNLIEENEALRLGLHEIMETIQNKRTRLDIKSETLEKLLRTLDVKHAAGWYHPAMRLQAELHNLEGVNAELRQQLREARRQSPEIPETESIPQIEETLSENVEDSVDKLLDRTANIDFIRRQVALWLRRAKDESAALREESQSLRREHESVLEKLKILMGETDEEKIRKINEVIATNARLNRQVVHLENERNAASTKIDELQIDANESKRKYEKNLMELRSSNENLTTKLQIVTNTNSTMVAYEVHKRLEEDLNELTAKHRNLLASVRLDDDNKNHQIDALTTTLNCLETDKNELIKQLVALKTEHIASSNRSVDESLEKLAGELSRREIGEQTQRQRADHVTNLYELVKDQLDKAEERFKEINKFNEELVKKNLDLQEQLKSNEEKLCDYIQTTIYNRLVDTNNALLTTQREHIEKIDELSRELDEEKRRKGIEKTWNDDKEQELFNLRHRMVDLIATSDDKVVIAQLSADVLRNRRLAEFYKSNLAALDRDLEAEASARRADRGRFDEARRAFDEREAALTKKIDDLSTLLGRQSLRFYGCAPLASEETRVGNVLMVYRQKYETFRALQKAKELENEARLAKETLDLELEWTERRKGAQSDDHKDDYRNTSNWMQEKKNYQISELRLKRQMEFKELQLQHYVERVRVQDEQLQKLDQELLRAYEADEARPARDVATPTPTPRRPLQRSVSVQAQIESSNAVKLTKELMDLNEELSQRDREIEGLKRKIGEFEATVGAFRKQIADKQSQIGFYERHIVELQNKKDPVQQNQHQNDGAGGDNVGVTNASEEVLVLKTTLKTLQDTVRTKDEEIIKYQTLLKTDRDKHSLAAASLQDELQNLQRQLTDEKQRVKSSEAARPSRAAVEQYVGQVHALERHAAELHTKLTAVEAQLRSSREETGRWRAMANDRLAAMEELRKNLDEQHQLEMDVFKSDVEKLKEIGNDEVNSLRQMVLRQKGELTGRLDSDIQRLIREKDAKIHEMIVKCRQIKSVKKPEPRDLELATKHADSDEVKQTLLRENETLRRKFEQAMNKEKTQREEINNLKFQLMKKPISARSDRSEKSLKEQLQKKIANLEKENGDLRRLIEERTVINETHRIQAGEDFNKWKKMKNLQQTVDKMKNKLKLKDNEFEKLQQTAAAYKLVTERLEREKRNLENRVKNLKSSDADAAETEILKMENRRLSDDIEELKGKMEAQRRHAGALGASMLQEKLEAQERKIAVLELATKGPSELRGELERLHASNSHLQKANVRLEAENLDLKLDLEKCDKEVPSLRRQIQHLEKYVEALKAEKEENVERYNDGREGKKSSELERTVFVLKRVVEKLQIENKRLVNGKRPLIDKSPAMEKLKRDYLRLKEQHAQCSKKTSRLEMRDAESKKSSNREEELSKELDEVKEQLELKSGLLDKVKILLHRAAAKEKSLMQEISELKLQRANVDE</sequence>
<evidence type="ECO:0000313" key="10">
    <source>
        <dbReference type="EMBL" id="CAG9857013.1"/>
    </source>
</evidence>
<evidence type="ECO:0000256" key="6">
    <source>
        <dbReference type="ARBA" id="ARBA00023212"/>
    </source>
</evidence>
<evidence type="ECO:0008006" key="12">
    <source>
        <dbReference type="Google" id="ProtNLM"/>
    </source>
</evidence>
<gene>
    <name evidence="10" type="ORF">PHYEVI_LOCUS3424</name>
</gene>
<accession>A0A9N9TES2</accession>
<proteinExistence type="predicted"/>
<evidence type="ECO:0000256" key="1">
    <source>
        <dbReference type="ARBA" id="ARBA00004120"/>
    </source>
</evidence>
<protein>
    <recommendedName>
        <fullName evidence="12">Centrosomal protein of 290kDa coiled-coil region domain-containing protein</fullName>
    </recommendedName>
</protein>
<dbReference type="GO" id="GO:1905349">
    <property type="term" value="P:ciliary transition zone assembly"/>
    <property type="evidence" value="ECO:0007669"/>
    <property type="project" value="TreeGrafter"/>
</dbReference>
<dbReference type="Proteomes" id="UP001153712">
    <property type="component" value="Chromosome 13"/>
</dbReference>
<feature type="coiled-coil region" evidence="8">
    <location>
        <begin position="1237"/>
        <end position="1306"/>
    </location>
</feature>
<evidence type="ECO:0000256" key="3">
    <source>
        <dbReference type="ARBA" id="ARBA00022490"/>
    </source>
</evidence>
<dbReference type="InterPro" id="IPR026201">
    <property type="entry name" value="Cep290"/>
</dbReference>
<keyword evidence="4" id="KW-0970">Cilium biogenesis/degradation</keyword>
<feature type="compositionally biased region" description="Basic and acidic residues" evidence="9">
    <location>
        <begin position="74"/>
        <end position="89"/>
    </location>
</feature>
<dbReference type="GO" id="GO:0035869">
    <property type="term" value="C:ciliary transition zone"/>
    <property type="evidence" value="ECO:0007669"/>
    <property type="project" value="TreeGrafter"/>
</dbReference>
<reference evidence="10" key="1">
    <citation type="submission" date="2022-01" db="EMBL/GenBank/DDBJ databases">
        <authorList>
            <person name="King R."/>
        </authorList>
    </citation>
    <scope>NUCLEOTIDE SEQUENCE</scope>
</reference>
<comment type="subcellular location">
    <subcellularLocation>
        <location evidence="1">Cytoplasm</location>
        <location evidence="1">Cytoskeleton</location>
        <location evidence="1">Cilium basal body</location>
    </subcellularLocation>
    <subcellularLocation>
        <location evidence="2">Cytoplasm</location>
        <location evidence="2">Cytoskeleton</location>
        <location evidence="2">Microtubule organizing center</location>
        <location evidence="2">Centrosome</location>
    </subcellularLocation>
</comment>
<dbReference type="PANTHER" id="PTHR18879:SF20">
    <property type="entry name" value="CENTROSOMAL PROTEIN OF 290 KDA"/>
    <property type="match status" value="1"/>
</dbReference>
<evidence type="ECO:0000256" key="8">
    <source>
        <dbReference type="SAM" id="Coils"/>
    </source>
</evidence>
<feature type="coiled-coil region" evidence="8">
    <location>
        <begin position="495"/>
        <end position="529"/>
    </location>
</feature>
<feature type="compositionally biased region" description="Basic and acidic residues" evidence="9">
    <location>
        <begin position="311"/>
        <end position="325"/>
    </location>
</feature>
<feature type="compositionally biased region" description="Basic and acidic residues" evidence="9">
    <location>
        <begin position="1911"/>
        <end position="1934"/>
    </location>
</feature>
<evidence type="ECO:0000256" key="7">
    <source>
        <dbReference type="ARBA" id="ARBA00023273"/>
    </source>
</evidence>
<dbReference type="GO" id="GO:0034451">
    <property type="term" value="C:centriolar satellite"/>
    <property type="evidence" value="ECO:0007669"/>
    <property type="project" value="TreeGrafter"/>
</dbReference>
<evidence type="ECO:0000256" key="9">
    <source>
        <dbReference type="SAM" id="MobiDB-lite"/>
    </source>
</evidence>
<name>A0A9N9TES2_PHYSR</name>
<feature type="compositionally biased region" description="Polar residues" evidence="9">
    <location>
        <begin position="294"/>
        <end position="310"/>
    </location>
</feature>
<evidence type="ECO:0000256" key="2">
    <source>
        <dbReference type="ARBA" id="ARBA00004300"/>
    </source>
</evidence>
<evidence type="ECO:0000256" key="5">
    <source>
        <dbReference type="ARBA" id="ARBA00023054"/>
    </source>
</evidence>
<feature type="coiled-coil region" evidence="8">
    <location>
        <begin position="1366"/>
        <end position="1466"/>
    </location>
</feature>
<keyword evidence="11" id="KW-1185">Reference proteome</keyword>
<keyword evidence="6" id="KW-0206">Cytoskeleton</keyword>
<feature type="region of interest" description="Disordered" evidence="9">
    <location>
        <begin position="1210"/>
        <end position="1232"/>
    </location>
</feature>
<feature type="region of interest" description="Disordered" evidence="9">
    <location>
        <begin position="294"/>
        <end position="325"/>
    </location>
</feature>
<keyword evidence="3" id="KW-0963">Cytoplasm</keyword>
<dbReference type="PANTHER" id="PTHR18879">
    <property type="entry name" value="CENTROSOMAL PROTEIN OF 290 KDA"/>
    <property type="match status" value="1"/>
</dbReference>
<feature type="coiled-coil region" evidence="8">
    <location>
        <begin position="669"/>
        <end position="847"/>
    </location>
</feature>
<dbReference type="GO" id="GO:1905515">
    <property type="term" value="P:non-motile cilium assembly"/>
    <property type="evidence" value="ECO:0007669"/>
    <property type="project" value="TreeGrafter"/>
</dbReference>
<keyword evidence="5 8" id="KW-0175">Coiled coil</keyword>
<feature type="coiled-coil region" evidence="8">
    <location>
        <begin position="596"/>
        <end position="623"/>
    </location>
</feature>
<feature type="region of interest" description="Disordered" evidence="9">
    <location>
        <begin position="145"/>
        <end position="166"/>
    </location>
</feature>
<dbReference type="EMBL" id="OU900106">
    <property type="protein sequence ID" value="CAG9857013.1"/>
    <property type="molecule type" value="Genomic_DNA"/>
</dbReference>
<evidence type="ECO:0000313" key="11">
    <source>
        <dbReference type="Proteomes" id="UP001153712"/>
    </source>
</evidence>
<evidence type="ECO:0000256" key="4">
    <source>
        <dbReference type="ARBA" id="ARBA00022794"/>
    </source>
</evidence>
<feature type="region of interest" description="Disordered" evidence="9">
    <location>
        <begin position="1907"/>
        <end position="1934"/>
    </location>
</feature>
<organism evidence="10 11">
    <name type="scientific">Phyllotreta striolata</name>
    <name type="common">Striped flea beetle</name>
    <name type="synonym">Crioceris striolata</name>
    <dbReference type="NCBI Taxonomy" id="444603"/>
    <lineage>
        <taxon>Eukaryota</taxon>
        <taxon>Metazoa</taxon>
        <taxon>Ecdysozoa</taxon>
        <taxon>Arthropoda</taxon>
        <taxon>Hexapoda</taxon>
        <taxon>Insecta</taxon>
        <taxon>Pterygota</taxon>
        <taxon>Neoptera</taxon>
        <taxon>Endopterygota</taxon>
        <taxon>Coleoptera</taxon>
        <taxon>Polyphaga</taxon>
        <taxon>Cucujiformia</taxon>
        <taxon>Chrysomeloidea</taxon>
        <taxon>Chrysomelidae</taxon>
        <taxon>Galerucinae</taxon>
        <taxon>Alticini</taxon>
        <taxon>Phyllotreta</taxon>
    </lineage>
</organism>
<dbReference type="OrthoDB" id="6351660at2759"/>
<dbReference type="GO" id="GO:0097711">
    <property type="term" value="P:ciliary basal body-plasma membrane docking"/>
    <property type="evidence" value="ECO:0007669"/>
    <property type="project" value="TreeGrafter"/>
</dbReference>
<keyword evidence="7" id="KW-0966">Cell projection</keyword>
<feature type="coiled-coil region" evidence="8">
    <location>
        <begin position="1556"/>
        <end position="1841"/>
    </location>
</feature>
<feature type="region of interest" description="Disordered" evidence="9">
    <location>
        <begin position="379"/>
        <end position="398"/>
    </location>
</feature>